<name>A0A327RQ35_9FLAO</name>
<dbReference type="GO" id="GO:0046983">
    <property type="term" value="F:protein dimerization activity"/>
    <property type="evidence" value="ECO:0007669"/>
    <property type="project" value="InterPro"/>
</dbReference>
<evidence type="ECO:0000256" key="1">
    <source>
        <dbReference type="ARBA" id="ARBA00000085"/>
    </source>
</evidence>
<dbReference type="GO" id="GO:0016020">
    <property type="term" value="C:membrane"/>
    <property type="evidence" value="ECO:0007669"/>
    <property type="project" value="InterPro"/>
</dbReference>
<dbReference type="PANTHER" id="PTHR24421">
    <property type="entry name" value="NITRATE/NITRITE SENSOR PROTEIN NARX-RELATED"/>
    <property type="match status" value="1"/>
</dbReference>
<evidence type="ECO:0000256" key="9">
    <source>
        <dbReference type="SAM" id="Coils"/>
    </source>
</evidence>
<evidence type="ECO:0000256" key="6">
    <source>
        <dbReference type="ARBA" id="ARBA00022777"/>
    </source>
</evidence>
<evidence type="ECO:0000256" key="10">
    <source>
        <dbReference type="SAM" id="Phobius"/>
    </source>
</evidence>
<feature type="transmembrane region" description="Helical" evidence="10">
    <location>
        <begin position="414"/>
        <end position="433"/>
    </location>
</feature>
<dbReference type="SMART" id="SM00028">
    <property type="entry name" value="TPR"/>
    <property type="match status" value="4"/>
</dbReference>
<sequence>MLRIFILLFIVTPSFAQQNTKDSELDSIIKYRNLSSDSNLDIQSRIDYANKAIILSKQTGQDSTILYSYKKLSALYLNEDNYQPLKAINKKILNLAKKIKDSSSIGNAFYILGYVSRKEIKSDSAYQYYYEAAKIFNNIKDYKNESEVLLNMASIQESERDFIGAEINAIKAKKILENLPKTESNLDTLWSVHNLIGIIYGELQYYDQALEYHQLAIETSKDMEYNYYNMLYSKSNIATIYRRKGDYINAKKKFEEILEDKNLKTNDSLSYSVITADLAYSKYLIDKTDPGIYDLFEESMTIAKKLDDQLAIMSSGAFFAEYLHEIGKIDSAKYYNNLSYNIAKTAKENEFVFQTLKTKAEINKDSSRVYLNEYIKLSDSLVLAERSIRNKFARIEFETDEIIQENQQISKQRLWLIITSVGLLFTLFFLYIIKSQREKNKELQLERQQQEANEEIYNLMLSQQDKIDEARSFEKNRISKDIHDGILGKLFGVRLSLDGLNQSTTEEATQKRSAYISELKNIEEEIRKVSHELNSDFIQQSGYLDIVKTLVDTQMTAYNIKYTLTADQTINWDSLNNKVKIHIYRILQETMQNAYKHAKATMVDISFKFEKNILTLTVSDNGEGFDLQKAKKGIGLKNIDSRIKEIDGKLDIKTQKNQGTTIIINVPIINN</sequence>
<evidence type="ECO:0000256" key="5">
    <source>
        <dbReference type="ARBA" id="ARBA00022741"/>
    </source>
</evidence>
<dbReference type="PROSITE" id="PS50109">
    <property type="entry name" value="HIS_KIN"/>
    <property type="match status" value="1"/>
</dbReference>
<evidence type="ECO:0000259" key="12">
    <source>
        <dbReference type="PROSITE" id="PS50109"/>
    </source>
</evidence>
<reference evidence="13 14" key="1">
    <citation type="submission" date="2018-06" db="EMBL/GenBank/DDBJ databases">
        <title>Genomic Encyclopedia of Archaeal and Bacterial Type Strains, Phase II (KMG-II): from individual species to whole genera.</title>
        <authorList>
            <person name="Goeker M."/>
        </authorList>
    </citation>
    <scope>NUCLEOTIDE SEQUENCE [LARGE SCALE GENOMIC DNA]</scope>
    <source>
        <strain evidence="13 14">DSM 24464</strain>
    </source>
</reference>
<dbReference type="GO" id="GO:0005524">
    <property type="term" value="F:ATP binding"/>
    <property type="evidence" value="ECO:0007669"/>
    <property type="project" value="UniProtKB-KW"/>
</dbReference>
<dbReference type="EMBL" id="QLLO01000001">
    <property type="protein sequence ID" value="RAJ18148.1"/>
    <property type="molecule type" value="Genomic_DNA"/>
</dbReference>
<dbReference type="GO" id="GO:0000155">
    <property type="term" value="F:phosphorelay sensor kinase activity"/>
    <property type="evidence" value="ECO:0007669"/>
    <property type="project" value="InterPro"/>
</dbReference>
<dbReference type="EC" id="2.7.13.3" evidence="2"/>
<keyword evidence="6 13" id="KW-0418">Kinase</keyword>
<feature type="coiled-coil region" evidence="9">
    <location>
        <begin position="505"/>
        <end position="532"/>
    </location>
</feature>
<evidence type="ECO:0000256" key="8">
    <source>
        <dbReference type="ARBA" id="ARBA00023012"/>
    </source>
</evidence>
<dbReference type="SMART" id="SM00387">
    <property type="entry name" value="HATPase_c"/>
    <property type="match status" value="1"/>
</dbReference>
<keyword evidence="3" id="KW-0597">Phosphoprotein</keyword>
<feature type="signal peptide" evidence="11">
    <location>
        <begin position="1"/>
        <end position="16"/>
    </location>
</feature>
<dbReference type="SUPFAM" id="SSF48452">
    <property type="entry name" value="TPR-like"/>
    <property type="match status" value="1"/>
</dbReference>
<organism evidence="13 14">
    <name type="scientific">Olleya aquimaris</name>
    <dbReference type="NCBI Taxonomy" id="639310"/>
    <lineage>
        <taxon>Bacteria</taxon>
        <taxon>Pseudomonadati</taxon>
        <taxon>Bacteroidota</taxon>
        <taxon>Flavobacteriia</taxon>
        <taxon>Flavobacteriales</taxon>
        <taxon>Flavobacteriaceae</taxon>
    </lineage>
</organism>
<dbReference type="InterPro" id="IPR003594">
    <property type="entry name" value="HATPase_dom"/>
</dbReference>
<evidence type="ECO:0000256" key="11">
    <source>
        <dbReference type="SAM" id="SignalP"/>
    </source>
</evidence>
<dbReference type="AlphaFoldDB" id="A0A327RQ35"/>
<evidence type="ECO:0000313" key="13">
    <source>
        <dbReference type="EMBL" id="RAJ18148.1"/>
    </source>
</evidence>
<evidence type="ECO:0000256" key="4">
    <source>
        <dbReference type="ARBA" id="ARBA00022679"/>
    </source>
</evidence>
<dbReference type="Gene3D" id="3.30.565.10">
    <property type="entry name" value="Histidine kinase-like ATPase, C-terminal domain"/>
    <property type="match status" value="1"/>
</dbReference>
<proteinExistence type="predicted"/>
<keyword evidence="5" id="KW-0547">Nucleotide-binding</keyword>
<keyword evidence="8" id="KW-0902">Two-component regulatory system</keyword>
<keyword evidence="14" id="KW-1185">Reference proteome</keyword>
<evidence type="ECO:0000313" key="14">
    <source>
        <dbReference type="Proteomes" id="UP000248703"/>
    </source>
</evidence>
<gene>
    <name evidence="13" type="ORF">LY08_00422</name>
</gene>
<dbReference type="InterPro" id="IPR050482">
    <property type="entry name" value="Sensor_HK_TwoCompSys"/>
</dbReference>
<keyword evidence="10" id="KW-0812">Transmembrane</keyword>
<dbReference type="Pfam" id="PF02518">
    <property type="entry name" value="HATPase_c"/>
    <property type="match status" value="1"/>
</dbReference>
<dbReference type="SUPFAM" id="SSF55874">
    <property type="entry name" value="ATPase domain of HSP90 chaperone/DNA topoisomerase II/histidine kinase"/>
    <property type="match status" value="1"/>
</dbReference>
<dbReference type="InterPro" id="IPR011712">
    <property type="entry name" value="Sig_transdc_His_kin_sub3_dim/P"/>
</dbReference>
<dbReference type="InterPro" id="IPR036890">
    <property type="entry name" value="HATPase_C_sf"/>
</dbReference>
<comment type="catalytic activity">
    <reaction evidence="1">
        <text>ATP + protein L-histidine = ADP + protein N-phospho-L-histidine.</text>
        <dbReference type="EC" id="2.7.13.3"/>
    </reaction>
</comment>
<dbReference type="RefSeq" id="WP_245907535.1">
    <property type="nucleotide sequence ID" value="NZ_QLLO01000001.1"/>
</dbReference>
<protein>
    <recommendedName>
        <fullName evidence="2">histidine kinase</fullName>
        <ecNumber evidence="2">2.7.13.3</ecNumber>
    </recommendedName>
</protein>
<dbReference type="CDD" id="cd16917">
    <property type="entry name" value="HATPase_UhpB-NarQ-NarX-like"/>
    <property type="match status" value="1"/>
</dbReference>
<dbReference type="Proteomes" id="UP000248703">
    <property type="component" value="Unassembled WGS sequence"/>
</dbReference>
<dbReference type="InterPro" id="IPR019734">
    <property type="entry name" value="TPR_rpt"/>
</dbReference>
<dbReference type="PANTHER" id="PTHR24421:SF10">
    <property type="entry name" value="NITRATE_NITRITE SENSOR PROTEIN NARQ"/>
    <property type="match status" value="1"/>
</dbReference>
<dbReference type="Gene3D" id="1.20.5.1930">
    <property type="match status" value="1"/>
</dbReference>
<keyword evidence="9" id="KW-0175">Coiled coil</keyword>
<feature type="domain" description="Histidine kinase" evidence="12">
    <location>
        <begin position="583"/>
        <end position="670"/>
    </location>
</feature>
<keyword evidence="7" id="KW-0067">ATP-binding</keyword>
<evidence type="ECO:0000256" key="2">
    <source>
        <dbReference type="ARBA" id="ARBA00012438"/>
    </source>
</evidence>
<feature type="chain" id="PRO_5016338544" description="histidine kinase" evidence="11">
    <location>
        <begin position="17"/>
        <end position="671"/>
    </location>
</feature>
<dbReference type="InterPro" id="IPR005467">
    <property type="entry name" value="His_kinase_dom"/>
</dbReference>
<dbReference type="Gene3D" id="1.25.40.10">
    <property type="entry name" value="Tetratricopeptide repeat domain"/>
    <property type="match status" value="2"/>
</dbReference>
<dbReference type="InterPro" id="IPR011990">
    <property type="entry name" value="TPR-like_helical_dom_sf"/>
</dbReference>
<keyword evidence="11" id="KW-0732">Signal</keyword>
<keyword evidence="10" id="KW-0472">Membrane</keyword>
<dbReference type="Pfam" id="PF07730">
    <property type="entry name" value="HisKA_3"/>
    <property type="match status" value="1"/>
</dbReference>
<accession>A0A327RQ35</accession>
<evidence type="ECO:0000256" key="7">
    <source>
        <dbReference type="ARBA" id="ARBA00022840"/>
    </source>
</evidence>
<keyword evidence="4" id="KW-0808">Transferase</keyword>
<evidence type="ECO:0000256" key="3">
    <source>
        <dbReference type="ARBA" id="ARBA00022553"/>
    </source>
</evidence>
<comment type="caution">
    <text evidence="13">The sequence shown here is derived from an EMBL/GenBank/DDBJ whole genome shotgun (WGS) entry which is preliminary data.</text>
</comment>
<keyword evidence="10" id="KW-1133">Transmembrane helix</keyword>